<feature type="domain" description="Ubiquitin-like" evidence="18">
    <location>
        <begin position="5"/>
        <end position="66"/>
    </location>
</feature>
<dbReference type="InterPro" id="IPR039049">
    <property type="entry name" value="ELOB"/>
</dbReference>
<comment type="function">
    <text evidence="9">SIII, also known as elongin, is a general transcription elongation factor that increases the RNA polymerase II transcription elongation past template-encoded arresting sites. Subunit A is transcriptionally active and its transcription activity is strongly enhanced by binding to the dimeric complex of the SIII regulatory subunits B and C (elongin BC complex). In embryonic stem cells, the elongin BC complex is recruited by EPOP to Polycomb group (PcG) target genes in order generate genomic region that display both active and repressive chromatin properties, an important feature of pluripotent stem cells.</text>
</comment>
<organism evidence="19">
    <name type="scientific">Daphnia barbata</name>
    <dbReference type="NCBI Taxonomy" id="414587"/>
    <lineage>
        <taxon>Eukaryota</taxon>
        <taxon>Metazoa</taxon>
        <taxon>Ecdysozoa</taxon>
        <taxon>Arthropoda</taxon>
        <taxon>Crustacea</taxon>
        <taxon>Branchiopoda</taxon>
        <taxon>Diplostraca</taxon>
        <taxon>Cladocera</taxon>
        <taxon>Anomopoda</taxon>
        <taxon>Daphniidae</taxon>
        <taxon>Daphnia</taxon>
    </lineage>
</organism>
<evidence type="ECO:0000256" key="10">
    <source>
        <dbReference type="ARBA" id="ARBA00060803"/>
    </source>
</evidence>
<keyword evidence="6" id="KW-0805">Transcription regulation</keyword>
<accession>A0A4Y7LYM6</accession>
<dbReference type="InterPro" id="IPR029071">
    <property type="entry name" value="Ubiquitin-like_domsf"/>
</dbReference>
<evidence type="ECO:0000256" key="17">
    <source>
        <dbReference type="SAM" id="MobiDB-lite"/>
    </source>
</evidence>
<keyword evidence="3" id="KW-0597">Phosphoprotein</keyword>
<protein>
    <recommendedName>
        <fullName evidence="11">Elongin-B</fullName>
    </recommendedName>
    <alternativeName>
        <fullName evidence="14">Elongin 18 kDa subunit</fullName>
    </alternativeName>
    <alternativeName>
        <fullName evidence="12">RNA polymerase II transcription factor SIII subunit B</fullName>
    </alternativeName>
    <alternativeName>
        <fullName evidence="15">SIII p18</fullName>
    </alternativeName>
    <alternativeName>
        <fullName evidence="13">Transcription elongation factor B polypeptide 2</fullName>
    </alternativeName>
</protein>
<evidence type="ECO:0000313" key="19">
    <source>
        <dbReference type="EMBL" id="SVE74578.1"/>
    </source>
</evidence>
<dbReference type="SUPFAM" id="SSF54236">
    <property type="entry name" value="Ubiquitin-like"/>
    <property type="match status" value="1"/>
</dbReference>
<dbReference type="EMBL" id="LR004959">
    <property type="protein sequence ID" value="SVE74578.1"/>
    <property type="molecule type" value="mRNA"/>
</dbReference>
<dbReference type="GO" id="GO:0070449">
    <property type="term" value="C:elongin complex"/>
    <property type="evidence" value="ECO:0007669"/>
    <property type="project" value="InterPro"/>
</dbReference>
<dbReference type="AlphaFoldDB" id="A0A4Y7LYM6"/>
<evidence type="ECO:0000256" key="3">
    <source>
        <dbReference type="ARBA" id="ARBA00022553"/>
    </source>
</evidence>
<evidence type="ECO:0000256" key="1">
    <source>
        <dbReference type="ARBA" id="ARBA00004123"/>
    </source>
</evidence>
<evidence type="ECO:0000256" key="9">
    <source>
        <dbReference type="ARBA" id="ARBA00054216"/>
    </source>
</evidence>
<dbReference type="Pfam" id="PF00240">
    <property type="entry name" value="ubiquitin"/>
    <property type="match status" value="1"/>
</dbReference>
<dbReference type="GO" id="GO:0006368">
    <property type="term" value="P:transcription elongation by RNA polymerase II"/>
    <property type="evidence" value="ECO:0007669"/>
    <property type="project" value="InterPro"/>
</dbReference>
<dbReference type="PANTHER" id="PTHR13248">
    <property type="entry name" value="TRANSCRIPTION ELONGATION FACTOR B POLYPEPTIDE 2"/>
    <property type="match status" value="1"/>
</dbReference>
<evidence type="ECO:0000256" key="16">
    <source>
        <dbReference type="ARBA" id="ARBA00093515"/>
    </source>
</evidence>
<comment type="subcellular location">
    <subcellularLocation>
        <location evidence="1">Nucleus</location>
    </subcellularLocation>
</comment>
<comment type="pathway">
    <text evidence="2">Protein modification; protein ubiquitination.</text>
</comment>
<name>A0A4Y7LYM6_9CRUS</name>
<feature type="region of interest" description="Disordered" evidence="17">
    <location>
        <begin position="95"/>
        <end position="120"/>
    </location>
</feature>
<keyword evidence="8" id="KW-0539">Nucleus</keyword>
<evidence type="ECO:0000256" key="2">
    <source>
        <dbReference type="ARBA" id="ARBA00004906"/>
    </source>
</evidence>
<evidence type="ECO:0000259" key="18">
    <source>
        <dbReference type="PROSITE" id="PS50053"/>
    </source>
</evidence>
<evidence type="ECO:0000256" key="14">
    <source>
        <dbReference type="ARBA" id="ARBA00081013"/>
    </source>
</evidence>
<keyword evidence="7" id="KW-0804">Transcription</keyword>
<dbReference type="CDD" id="cd01788">
    <property type="entry name" value="Ubl_ElonginB"/>
    <property type="match status" value="1"/>
</dbReference>
<evidence type="ECO:0000256" key="13">
    <source>
        <dbReference type="ARBA" id="ARBA00080438"/>
    </source>
</evidence>
<evidence type="ECO:0000256" key="5">
    <source>
        <dbReference type="ARBA" id="ARBA00022990"/>
    </source>
</evidence>
<dbReference type="PROSITE" id="PS50053">
    <property type="entry name" value="UBIQUITIN_2"/>
    <property type="match status" value="1"/>
</dbReference>
<reference evidence="19" key="1">
    <citation type="submission" date="2018-08" db="EMBL/GenBank/DDBJ databases">
        <authorList>
            <person name="Cornetti L."/>
        </authorList>
    </citation>
    <scope>NUCLEOTIDE SEQUENCE</scope>
    <source>
        <strain evidence="19">ZW-BAR-1</strain>
    </source>
</reference>
<gene>
    <name evidence="19" type="primary">EOG090X0JP1</name>
</gene>
<comment type="similarity">
    <text evidence="10">Belongs to the Elongin B family.</text>
</comment>
<proteinExistence type="evidence at transcript level"/>
<evidence type="ECO:0000256" key="6">
    <source>
        <dbReference type="ARBA" id="ARBA00023015"/>
    </source>
</evidence>
<evidence type="ECO:0000256" key="8">
    <source>
        <dbReference type="ARBA" id="ARBA00023242"/>
    </source>
</evidence>
<evidence type="ECO:0000256" key="12">
    <source>
        <dbReference type="ARBA" id="ARBA00076690"/>
    </source>
</evidence>
<evidence type="ECO:0000256" key="11">
    <source>
        <dbReference type="ARBA" id="ARBA00074516"/>
    </source>
</evidence>
<comment type="subunit">
    <text evidence="16">Heterotrimer of an A (ELOA, ELOA2 or ELOA3P), ELOB and ELOC subunit. The elongin BC complex interacts with EPOP; leading to recruit the elongin BC complex to Polycomb group (PcG) target genes, thereby restricting excessive activity of the PRC2/EED-EZH2 complex. Component of multiple cullin-RING E3 ubiquitin-protein ligase complexes composed of Elongin BC (ELOB and ELOC), a cullin (either CUL2 or CUL5), a catalytic subunit (either RBX1 or RNF7/RBX2), as well as a substrate adapter protein that can be either ASB2, ASB9, ASB11, KLHDC2, KLHDC3, KLHDC10, APPBP2, FEM1A, FEM1B, FEM1C, LRR1, PCMTD1, SOCS1, SOCS2, SOCS5, SPSB1, SPSB3, ELOA, VHL, WSB1 or RAB40C. As part of the Elongin BC E3 ubiquitin ligase complex; interacts with NRBP1. May also interact with DCUN1D1, DCUN1D2, DCUN1D3 and DCUN1D5. May form oligomers as a KLHDC2/KLHDC3-ELOB-ELOC complex; this interaction is autoinhibitory for the E3 ligase complex as the substrate-binding site of KLHDC2/KLHDC3 is blocked in the oligomer.</text>
</comment>
<dbReference type="Gene3D" id="3.10.20.90">
    <property type="entry name" value="Phosphatidylinositol 3-kinase Catalytic Subunit, Chain A, domain 1"/>
    <property type="match status" value="1"/>
</dbReference>
<dbReference type="FunFam" id="3.10.20.90:FF:000108">
    <property type="entry name" value="Elongin-B"/>
    <property type="match status" value="1"/>
</dbReference>
<keyword evidence="4" id="KW-0833">Ubl conjugation pathway</keyword>
<keyword evidence="5" id="KW-0007">Acetylation</keyword>
<evidence type="ECO:0000256" key="4">
    <source>
        <dbReference type="ARBA" id="ARBA00022786"/>
    </source>
</evidence>
<dbReference type="SMART" id="SM00213">
    <property type="entry name" value="UBQ"/>
    <property type="match status" value="1"/>
</dbReference>
<dbReference type="PANTHER" id="PTHR13248:SF4">
    <property type="entry name" value="ELONGIN B"/>
    <property type="match status" value="1"/>
</dbReference>
<sequence length="120" mass="13327">MAAGMCVYLMIRRKKTTIFTDAKETTNVSELKKIIQGITKIAPDNQRLFKDDRIMEDNRCLADYGLISTTARAQSPASLSLTYRMENGEFEAIDITPLSSPPELPDVMKGQEAAHDTSAN</sequence>
<evidence type="ECO:0000256" key="7">
    <source>
        <dbReference type="ARBA" id="ARBA00023163"/>
    </source>
</evidence>
<evidence type="ECO:0000256" key="15">
    <source>
        <dbReference type="ARBA" id="ARBA00083653"/>
    </source>
</evidence>
<dbReference type="GO" id="GO:0030891">
    <property type="term" value="C:VCB complex"/>
    <property type="evidence" value="ECO:0007669"/>
    <property type="project" value="InterPro"/>
</dbReference>
<dbReference type="InterPro" id="IPR000626">
    <property type="entry name" value="Ubiquitin-like_dom"/>
</dbReference>